<protein>
    <submittedName>
        <fullName evidence="1">Uncharacterized protein</fullName>
    </submittedName>
</protein>
<organism evidence="1">
    <name type="scientific">marine sediment metagenome</name>
    <dbReference type="NCBI Taxonomy" id="412755"/>
    <lineage>
        <taxon>unclassified sequences</taxon>
        <taxon>metagenomes</taxon>
        <taxon>ecological metagenomes</taxon>
    </lineage>
</organism>
<proteinExistence type="predicted"/>
<gene>
    <name evidence="1" type="ORF">LCGC14_1933970</name>
</gene>
<accession>A0A0F9GAL0</accession>
<comment type="caution">
    <text evidence="1">The sequence shown here is derived from an EMBL/GenBank/DDBJ whole genome shotgun (WGS) entry which is preliminary data.</text>
</comment>
<evidence type="ECO:0000313" key="1">
    <source>
        <dbReference type="EMBL" id="KKL87516.1"/>
    </source>
</evidence>
<sequence>MRNENCVPIYLLLCLIGLYAVSVPTPQGEAADGSSIFVFNPRFYYVEESYFDIINRQAKEKYRERVRKQRRHIRFWGKLGEYERGGGVKVVIPF</sequence>
<reference evidence="1" key="1">
    <citation type="journal article" date="2015" name="Nature">
        <title>Complex archaea that bridge the gap between prokaryotes and eukaryotes.</title>
        <authorList>
            <person name="Spang A."/>
            <person name="Saw J.H."/>
            <person name="Jorgensen S.L."/>
            <person name="Zaremba-Niedzwiedzka K."/>
            <person name="Martijn J."/>
            <person name="Lind A.E."/>
            <person name="van Eijk R."/>
            <person name="Schleper C."/>
            <person name="Guy L."/>
            <person name="Ettema T.J."/>
        </authorList>
    </citation>
    <scope>NUCLEOTIDE SEQUENCE</scope>
</reference>
<dbReference type="AlphaFoldDB" id="A0A0F9GAL0"/>
<name>A0A0F9GAL0_9ZZZZ</name>
<dbReference type="EMBL" id="LAZR01020816">
    <property type="protein sequence ID" value="KKL87516.1"/>
    <property type="molecule type" value="Genomic_DNA"/>
</dbReference>